<evidence type="ECO:0000313" key="2">
    <source>
        <dbReference type="Proteomes" id="UP000324222"/>
    </source>
</evidence>
<sequence>MNSCHGRRCREPLRPPQDALSAILRLIARRNHAAAVGASRAGVRRASLMECKLVGERS</sequence>
<comment type="caution">
    <text evidence="1">The sequence shown here is derived from an EMBL/GenBank/DDBJ whole genome shotgun (WGS) entry which is preliminary data.</text>
</comment>
<reference evidence="1 2" key="1">
    <citation type="submission" date="2019-05" db="EMBL/GenBank/DDBJ databases">
        <title>Another draft genome of Portunus trituberculatus and its Hox gene families provides insights of decapod evolution.</title>
        <authorList>
            <person name="Jeong J.-H."/>
            <person name="Song I."/>
            <person name="Kim S."/>
            <person name="Choi T."/>
            <person name="Kim D."/>
            <person name="Ryu S."/>
            <person name="Kim W."/>
        </authorList>
    </citation>
    <scope>NUCLEOTIDE SEQUENCE [LARGE SCALE GENOMIC DNA]</scope>
    <source>
        <tissue evidence="1">Muscle</tissue>
    </source>
</reference>
<name>A0A5B7FC18_PORTR</name>
<organism evidence="1 2">
    <name type="scientific">Portunus trituberculatus</name>
    <name type="common">Swimming crab</name>
    <name type="synonym">Neptunus trituberculatus</name>
    <dbReference type="NCBI Taxonomy" id="210409"/>
    <lineage>
        <taxon>Eukaryota</taxon>
        <taxon>Metazoa</taxon>
        <taxon>Ecdysozoa</taxon>
        <taxon>Arthropoda</taxon>
        <taxon>Crustacea</taxon>
        <taxon>Multicrustacea</taxon>
        <taxon>Malacostraca</taxon>
        <taxon>Eumalacostraca</taxon>
        <taxon>Eucarida</taxon>
        <taxon>Decapoda</taxon>
        <taxon>Pleocyemata</taxon>
        <taxon>Brachyura</taxon>
        <taxon>Eubrachyura</taxon>
        <taxon>Portunoidea</taxon>
        <taxon>Portunidae</taxon>
        <taxon>Portuninae</taxon>
        <taxon>Portunus</taxon>
    </lineage>
</organism>
<evidence type="ECO:0000313" key="1">
    <source>
        <dbReference type="EMBL" id="MPC45170.1"/>
    </source>
</evidence>
<proteinExistence type="predicted"/>
<keyword evidence="2" id="KW-1185">Reference proteome</keyword>
<dbReference type="Proteomes" id="UP000324222">
    <property type="component" value="Unassembled WGS sequence"/>
</dbReference>
<dbReference type="AlphaFoldDB" id="A0A5B7FC18"/>
<gene>
    <name evidence="1" type="ORF">E2C01_038860</name>
</gene>
<accession>A0A5B7FC18</accession>
<protein>
    <submittedName>
        <fullName evidence="1">Uncharacterized protein</fullName>
    </submittedName>
</protein>
<dbReference type="EMBL" id="VSRR010006609">
    <property type="protein sequence ID" value="MPC45170.1"/>
    <property type="molecule type" value="Genomic_DNA"/>
</dbReference>